<evidence type="ECO:0000313" key="3">
    <source>
        <dbReference type="EMBL" id="RPJ88017.1"/>
    </source>
</evidence>
<name>A0A424W468_ALCXX</name>
<accession>A0A424W468</accession>
<evidence type="ECO:0000256" key="1">
    <source>
        <dbReference type="ARBA" id="ARBA00022676"/>
    </source>
</evidence>
<dbReference type="PANTHER" id="PTHR30160">
    <property type="entry name" value="TETRAACYLDISACCHARIDE 4'-KINASE-RELATED"/>
    <property type="match status" value="1"/>
</dbReference>
<dbReference type="InterPro" id="IPR002201">
    <property type="entry name" value="Glyco_trans_9"/>
</dbReference>
<dbReference type="GO" id="GO:0009244">
    <property type="term" value="P:lipopolysaccharide core region biosynthetic process"/>
    <property type="evidence" value="ECO:0007669"/>
    <property type="project" value="TreeGrafter"/>
</dbReference>
<protein>
    <submittedName>
        <fullName evidence="3">Lipopolysaccharide heptosyltransferase family protein</fullName>
    </submittedName>
</protein>
<reference evidence="3 4" key="1">
    <citation type="submission" date="2018-08" db="EMBL/GenBank/DDBJ databases">
        <title>Achromobacter xylosoxidans Genome sequencing and assembly.</title>
        <authorList>
            <person name="Wang R."/>
            <person name="Rensing C."/>
            <person name="Li Y."/>
        </authorList>
    </citation>
    <scope>NUCLEOTIDE SEQUENCE [LARGE SCALE GENOMIC DNA]</scope>
    <source>
        <strain evidence="3 4">GD003A</strain>
    </source>
</reference>
<sequence>MSEVVVYVRSQPQLGDQIVALPALYQLKTWWASRRIRVVARDDLAGFYRGVPWVDEFVRAATFGDYLRTLKKHTPVCVSLHHSSERFGLINLLRRPALRFGFHNARMSDLAWTHSHRKSLAEYIGLANLRLLASYRQFDAEAAARRCFQTLAHPHRHEGPGADVVLIPGGGSGAFKRWSLLNYLRLAERLKLLLGQDTRFLFVLGEQEVIERDQLEAMRRPEFSIAYCRSVPELSALMLRARLIVANDCGPSHIAQGACVPYVGVFNESNPEWFWDRPYSAAVVPRHPRDGINSVTPDDVLGACRKVLEHHAHPAYAG</sequence>
<dbReference type="Pfam" id="PF01075">
    <property type="entry name" value="Glyco_transf_9"/>
    <property type="match status" value="1"/>
</dbReference>
<dbReference type="OrthoDB" id="8661261at2"/>
<keyword evidence="1" id="KW-0328">Glycosyltransferase</keyword>
<dbReference type="SUPFAM" id="SSF53756">
    <property type="entry name" value="UDP-Glycosyltransferase/glycogen phosphorylase"/>
    <property type="match status" value="1"/>
</dbReference>
<organism evidence="3 4">
    <name type="scientific">Alcaligenes xylosoxydans xylosoxydans</name>
    <name type="common">Achromobacter xylosoxidans</name>
    <dbReference type="NCBI Taxonomy" id="85698"/>
    <lineage>
        <taxon>Bacteria</taxon>
        <taxon>Pseudomonadati</taxon>
        <taxon>Pseudomonadota</taxon>
        <taxon>Betaproteobacteria</taxon>
        <taxon>Burkholderiales</taxon>
        <taxon>Alcaligenaceae</taxon>
        <taxon>Achromobacter</taxon>
    </lineage>
</organism>
<keyword evidence="2 3" id="KW-0808">Transferase</keyword>
<evidence type="ECO:0000256" key="2">
    <source>
        <dbReference type="ARBA" id="ARBA00022679"/>
    </source>
</evidence>
<dbReference type="AlphaFoldDB" id="A0A424W468"/>
<evidence type="ECO:0000313" key="4">
    <source>
        <dbReference type="Proteomes" id="UP000285324"/>
    </source>
</evidence>
<dbReference type="Proteomes" id="UP000285324">
    <property type="component" value="Unassembled WGS sequence"/>
</dbReference>
<dbReference type="CDD" id="cd03789">
    <property type="entry name" value="GT9_LPS_heptosyltransferase"/>
    <property type="match status" value="1"/>
</dbReference>
<dbReference type="GO" id="GO:0008713">
    <property type="term" value="F:ADP-heptose-lipopolysaccharide heptosyltransferase activity"/>
    <property type="evidence" value="ECO:0007669"/>
    <property type="project" value="TreeGrafter"/>
</dbReference>
<comment type="caution">
    <text evidence="3">The sequence shown here is derived from an EMBL/GenBank/DDBJ whole genome shotgun (WGS) entry which is preliminary data.</text>
</comment>
<gene>
    <name evidence="3" type="ORF">DY367_29960</name>
</gene>
<dbReference type="InterPro" id="IPR051199">
    <property type="entry name" value="LPS_LOS_Heptosyltrfase"/>
</dbReference>
<dbReference type="Gene3D" id="3.40.50.2000">
    <property type="entry name" value="Glycogen Phosphorylase B"/>
    <property type="match status" value="2"/>
</dbReference>
<dbReference type="EMBL" id="QVXO01000085">
    <property type="protein sequence ID" value="RPJ88017.1"/>
    <property type="molecule type" value="Genomic_DNA"/>
</dbReference>
<proteinExistence type="predicted"/>
<dbReference type="RefSeq" id="WP_118934890.1">
    <property type="nucleotide sequence ID" value="NZ_CP061008.1"/>
</dbReference>
<dbReference type="GO" id="GO:0005829">
    <property type="term" value="C:cytosol"/>
    <property type="evidence" value="ECO:0007669"/>
    <property type="project" value="TreeGrafter"/>
</dbReference>